<comment type="caution">
    <text evidence="8">The sequence shown here is derived from an EMBL/GenBank/DDBJ whole genome shotgun (WGS) entry which is preliminary data.</text>
</comment>
<dbReference type="InterPro" id="IPR006151">
    <property type="entry name" value="Shikm_DH/Glu-tRNA_Rdtase"/>
</dbReference>
<feature type="domain" description="SDH C-terminal" evidence="7">
    <location>
        <begin position="249"/>
        <end position="278"/>
    </location>
</feature>
<feature type="domain" description="Quinate/shikimate 5-dehydrogenase/glutamyl-tRNA reductase" evidence="5">
    <location>
        <begin position="125"/>
        <end position="169"/>
    </location>
</feature>
<dbReference type="GO" id="GO:0009073">
    <property type="term" value="P:aromatic amino acid family biosynthetic process"/>
    <property type="evidence" value="ECO:0007669"/>
    <property type="project" value="UniProtKB-KW"/>
</dbReference>
<comment type="pathway">
    <text evidence="1">Metabolic intermediate biosynthesis; chorismate biosynthesis; chorismate from D-erythrose 4-phosphate and phosphoenolpyruvate: step 4/7.</text>
</comment>
<keyword evidence="3" id="KW-0057">Aromatic amino acid biosynthesis</keyword>
<dbReference type="PANTHER" id="PTHR21089:SF1">
    <property type="entry name" value="BIFUNCTIONAL 3-DEHYDROQUINATE DEHYDRATASE_SHIKIMATE DEHYDROGENASE, CHLOROPLASTIC"/>
    <property type="match status" value="1"/>
</dbReference>
<dbReference type="GO" id="GO:0050661">
    <property type="term" value="F:NADP binding"/>
    <property type="evidence" value="ECO:0007669"/>
    <property type="project" value="TreeGrafter"/>
</dbReference>
<feature type="domain" description="Shikimate dehydrogenase substrate binding N-terminal" evidence="6">
    <location>
        <begin position="17"/>
        <end position="99"/>
    </location>
</feature>
<dbReference type="Proteomes" id="UP000535543">
    <property type="component" value="Unassembled WGS sequence"/>
</dbReference>
<keyword evidence="9" id="KW-1185">Reference proteome</keyword>
<gene>
    <name evidence="8" type="ORF">FGL95_00925</name>
</gene>
<protein>
    <recommendedName>
        <fullName evidence="2">shikimate dehydrogenase (NADP(+))</fullName>
        <ecNumber evidence="2">1.1.1.25</ecNumber>
    </recommendedName>
</protein>
<reference evidence="8 9" key="2">
    <citation type="submission" date="2020-06" db="EMBL/GenBank/DDBJ databases">
        <title>Antribacter stalactiti gen. nov., sp. nov., a new member of the family Nacardiaceae isolated from a cave.</title>
        <authorList>
            <person name="Kim I.S."/>
        </authorList>
    </citation>
    <scope>NUCLEOTIDE SEQUENCE [LARGE SCALE GENOMIC DNA]</scope>
    <source>
        <strain evidence="8 9">YC2-7</strain>
    </source>
</reference>
<evidence type="ECO:0000313" key="9">
    <source>
        <dbReference type="Proteomes" id="UP000535543"/>
    </source>
</evidence>
<evidence type="ECO:0000256" key="2">
    <source>
        <dbReference type="ARBA" id="ARBA00012962"/>
    </source>
</evidence>
<evidence type="ECO:0000259" key="7">
    <source>
        <dbReference type="Pfam" id="PF18317"/>
    </source>
</evidence>
<dbReference type="Gene3D" id="3.40.50.10860">
    <property type="entry name" value="Leucine Dehydrogenase, chain A, domain 1"/>
    <property type="match status" value="1"/>
</dbReference>
<keyword evidence="3" id="KW-0028">Amino-acid biosynthesis</keyword>
<dbReference type="RefSeq" id="WP_169585177.1">
    <property type="nucleotide sequence ID" value="NZ_VCQU01000001.1"/>
</dbReference>
<dbReference type="SUPFAM" id="SSF53223">
    <property type="entry name" value="Aminoacid dehydrogenase-like, N-terminal domain"/>
    <property type="match status" value="1"/>
</dbReference>
<dbReference type="GO" id="GO:0005829">
    <property type="term" value="C:cytosol"/>
    <property type="evidence" value="ECO:0007669"/>
    <property type="project" value="TreeGrafter"/>
</dbReference>
<evidence type="ECO:0000259" key="5">
    <source>
        <dbReference type="Pfam" id="PF01488"/>
    </source>
</evidence>
<comment type="catalytic activity">
    <reaction evidence="4">
        <text>shikimate + NADP(+) = 3-dehydroshikimate + NADPH + H(+)</text>
        <dbReference type="Rhea" id="RHEA:17737"/>
        <dbReference type="ChEBI" id="CHEBI:15378"/>
        <dbReference type="ChEBI" id="CHEBI:16630"/>
        <dbReference type="ChEBI" id="CHEBI:36208"/>
        <dbReference type="ChEBI" id="CHEBI:57783"/>
        <dbReference type="ChEBI" id="CHEBI:58349"/>
        <dbReference type="EC" id="1.1.1.25"/>
    </reaction>
</comment>
<dbReference type="InterPro" id="IPR010110">
    <property type="entry name" value="Shikimate_DH_AroM-type"/>
</dbReference>
<dbReference type="GO" id="GO:0019632">
    <property type="term" value="P:shikimate metabolic process"/>
    <property type="evidence" value="ECO:0007669"/>
    <property type="project" value="TreeGrafter"/>
</dbReference>
<dbReference type="EC" id="1.1.1.25" evidence="2"/>
<evidence type="ECO:0000256" key="3">
    <source>
        <dbReference type="ARBA" id="ARBA00023141"/>
    </source>
</evidence>
<evidence type="ECO:0000313" key="8">
    <source>
        <dbReference type="EMBL" id="NMN93598.1"/>
    </source>
</evidence>
<name>A0A848K874_9NOCA</name>
<dbReference type="SUPFAM" id="SSF51735">
    <property type="entry name" value="NAD(P)-binding Rossmann-fold domains"/>
    <property type="match status" value="1"/>
</dbReference>
<evidence type="ECO:0000256" key="4">
    <source>
        <dbReference type="ARBA" id="ARBA00049442"/>
    </source>
</evidence>
<dbReference type="Pfam" id="PF18317">
    <property type="entry name" value="SDH_C"/>
    <property type="match status" value="1"/>
</dbReference>
<dbReference type="PANTHER" id="PTHR21089">
    <property type="entry name" value="SHIKIMATE DEHYDROGENASE"/>
    <property type="match status" value="1"/>
</dbReference>
<keyword evidence="8" id="KW-0560">Oxidoreductase</keyword>
<dbReference type="Pfam" id="PF01488">
    <property type="entry name" value="Shikimate_DH"/>
    <property type="match status" value="1"/>
</dbReference>
<dbReference type="CDD" id="cd01065">
    <property type="entry name" value="NAD_bind_Shikimate_DH"/>
    <property type="match status" value="1"/>
</dbReference>
<dbReference type="EMBL" id="VCQU01000001">
    <property type="protein sequence ID" value="NMN93598.1"/>
    <property type="molecule type" value="Genomic_DNA"/>
</dbReference>
<evidence type="ECO:0000256" key="1">
    <source>
        <dbReference type="ARBA" id="ARBA00004871"/>
    </source>
</evidence>
<dbReference type="InterPro" id="IPR041121">
    <property type="entry name" value="SDH_C"/>
</dbReference>
<dbReference type="GO" id="GO:0009423">
    <property type="term" value="P:chorismate biosynthetic process"/>
    <property type="evidence" value="ECO:0007669"/>
    <property type="project" value="UniProtKB-UniPathway"/>
</dbReference>
<dbReference type="NCBIfam" id="NF001311">
    <property type="entry name" value="PRK00258.1-3"/>
    <property type="match status" value="1"/>
</dbReference>
<dbReference type="InterPro" id="IPR046346">
    <property type="entry name" value="Aminoacid_DH-like_N_sf"/>
</dbReference>
<evidence type="ECO:0000259" key="6">
    <source>
        <dbReference type="Pfam" id="PF08501"/>
    </source>
</evidence>
<dbReference type="NCBIfam" id="TIGR01809">
    <property type="entry name" value="Shik-DH-AROM"/>
    <property type="match status" value="1"/>
</dbReference>
<reference evidence="8 9" key="1">
    <citation type="submission" date="2019-05" db="EMBL/GenBank/DDBJ databases">
        <authorList>
            <person name="Lee S.D."/>
        </authorList>
    </citation>
    <scope>NUCLEOTIDE SEQUENCE [LARGE SCALE GENOMIC DNA]</scope>
    <source>
        <strain evidence="8 9">YC2-7</strain>
    </source>
</reference>
<dbReference type="Gene3D" id="3.40.50.720">
    <property type="entry name" value="NAD(P)-binding Rossmann-like Domain"/>
    <property type="match status" value="1"/>
</dbReference>
<accession>A0A848K874</accession>
<proteinExistence type="predicted"/>
<dbReference type="InterPro" id="IPR036291">
    <property type="entry name" value="NAD(P)-bd_dom_sf"/>
</dbReference>
<dbReference type="GO" id="GO:0004764">
    <property type="term" value="F:shikimate 3-dehydrogenase (NADP+) activity"/>
    <property type="evidence" value="ECO:0007669"/>
    <property type="project" value="UniProtKB-EC"/>
</dbReference>
<dbReference type="Pfam" id="PF08501">
    <property type="entry name" value="Shikimate_dh_N"/>
    <property type="match status" value="1"/>
</dbReference>
<sequence length="281" mass="28695">MAGSSTAVVSVGRKAAVLGSPISHSRSPDLHLAAYRALGLDDWTYERIECPAGSLPLVVTGLSDDYVGLSVTMPGKVEALEFAIERTERAVLVGSANTLVRIDGGWRADCTDVDGVRGALLDGGVPDLQDASVVVIGAGGTARPALLALAELGATRVTIVARDAERAKGALALAGALKMTGNVIDFAPDLLADACADARCVVSTVPSAAVEKVVESVATARFVLDAIYNPWPTPLATSVCAAGGTVVSGLSMLLNQAYGQVEQFTGQPAPREAMAAALPTL</sequence>
<dbReference type="AlphaFoldDB" id="A0A848K874"/>
<dbReference type="UniPathway" id="UPA00053">
    <property type="reaction ID" value="UER00087"/>
</dbReference>
<organism evidence="8 9">
    <name type="scientific">Antrihabitans stalactiti</name>
    <dbReference type="NCBI Taxonomy" id="2584121"/>
    <lineage>
        <taxon>Bacteria</taxon>
        <taxon>Bacillati</taxon>
        <taxon>Actinomycetota</taxon>
        <taxon>Actinomycetes</taxon>
        <taxon>Mycobacteriales</taxon>
        <taxon>Nocardiaceae</taxon>
        <taxon>Antrihabitans</taxon>
    </lineage>
</organism>
<dbReference type="FunFam" id="3.40.50.10860:FF:000018">
    <property type="entry name" value="Shikimate 5-dehydrogenase AroE"/>
    <property type="match status" value="1"/>
</dbReference>
<dbReference type="InterPro" id="IPR013708">
    <property type="entry name" value="Shikimate_DH-bd_N"/>
</dbReference>
<dbReference type="InterPro" id="IPR022893">
    <property type="entry name" value="Shikimate_DH_fam"/>
</dbReference>